<dbReference type="EMBL" id="AGNK02002644">
    <property type="status" value="NOT_ANNOTATED_CDS"/>
    <property type="molecule type" value="Genomic_DNA"/>
</dbReference>
<evidence type="ECO:0000313" key="1">
    <source>
        <dbReference type="EnsemblPlants" id="KQL11684"/>
    </source>
</evidence>
<accession>K3Y0K9</accession>
<protein>
    <submittedName>
        <fullName evidence="1">Uncharacterized protein</fullName>
    </submittedName>
</protein>
<reference evidence="2" key="1">
    <citation type="journal article" date="2012" name="Nat. Biotechnol.">
        <title>Reference genome sequence of the model plant Setaria.</title>
        <authorList>
            <person name="Bennetzen J.L."/>
            <person name="Schmutz J."/>
            <person name="Wang H."/>
            <person name="Percifield R."/>
            <person name="Hawkins J."/>
            <person name="Pontaroli A.C."/>
            <person name="Estep M."/>
            <person name="Feng L."/>
            <person name="Vaughn J.N."/>
            <person name="Grimwood J."/>
            <person name="Jenkins J."/>
            <person name="Barry K."/>
            <person name="Lindquist E."/>
            <person name="Hellsten U."/>
            <person name="Deshpande S."/>
            <person name="Wang X."/>
            <person name="Wu X."/>
            <person name="Mitros T."/>
            <person name="Triplett J."/>
            <person name="Yang X."/>
            <person name="Ye C.Y."/>
            <person name="Mauro-Herrera M."/>
            <person name="Wang L."/>
            <person name="Li P."/>
            <person name="Sharma M."/>
            <person name="Sharma R."/>
            <person name="Ronald P.C."/>
            <person name="Panaud O."/>
            <person name="Kellogg E.A."/>
            <person name="Brutnell T.P."/>
            <person name="Doust A.N."/>
            <person name="Tuskan G.A."/>
            <person name="Rokhsar D."/>
            <person name="Devos K.M."/>
        </authorList>
    </citation>
    <scope>NUCLEOTIDE SEQUENCE [LARGE SCALE GENOMIC DNA]</scope>
    <source>
        <strain evidence="2">cv. Yugu1</strain>
    </source>
</reference>
<dbReference type="Gramene" id="KQL11684">
    <property type="protein sequence ID" value="KQL11684"/>
    <property type="gene ID" value="SETIT_007720mg"/>
</dbReference>
<name>K3Y0K9_SETIT</name>
<dbReference type="HOGENOM" id="CLU_2709504_0_0_1"/>
<dbReference type="Proteomes" id="UP000004995">
    <property type="component" value="Unassembled WGS sequence"/>
</dbReference>
<organism evidence="1 2">
    <name type="scientific">Setaria italica</name>
    <name type="common">Foxtail millet</name>
    <name type="synonym">Panicum italicum</name>
    <dbReference type="NCBI Taxonomy" id="4555"/>
    <lineage>
        <taxon>Eukaryota</taxon>
        <taxon>Viridiplantae</taxon>
        <taxon>Streptophyta</taxon>
        <taxon>Embryophyta</taxon>
        <taxon>Tracheophyta</taxon>
        <taxon>Spermatophyta</taxon>
        <taxon>Magnoliopsida</taxon>
        <taxon>Liliopsida</taxon>
        <taxon>Poales</taxon>
        <taxon>Poaceae</taxon>
        <taxon>PACMAD clade</taxon>
        <taxon>Panicoideae</taxon>
        <taxon>Panicodae</taxon>
        <taxon>Paniceae</taxon>
        <taxon>Cenchrinae</taxon>
        <taxon>Setaria</taxon>
    </lineage>
</organism>
<dbReference type="InParanoid" id="K3Y0K9"/>
<evidence type="ECO:0000313" key="2">
    <source>
        <dbReference type="Proteomes" id="UP000004995"/>
    </source>
</evidence>
<keyword evidence="2" id="KW-1185">Reference proteome</keyword>
<sequence length="73" mass="8100">MVCSGTDWILLSVKSSCHNFVCSLLIYRFHRTADILAVTRSFFTRTVPQGIRKIQNDVGNLKSAAVEETVVVG</sequence>
<dbReference type="AlphaFoldDB" id="K3Y0K9"/>
<dbReference type="EnsemblPlants" id="KQL11684">
    <property type="protein sequence ID" value="KQL11684"/>
    <property type="gene ID" value="SETIT_007720mg"/>
</dbReference>
<reference evidence="1" key="2">
    <citation type="submission" date="2018-08" db="UniProtKB">
        <authorList>
            <consortium name="EnsemblPlants"/>
        </authorList>
    </citation>
    <scope>IDENTIFICATION</scope>
    <source>
        <strain evidence="1">Yugu1</strain>
    </source>
</reference>
<proteinExistence type="predicted"/>